<dbReference type="WBParaSite" id="PDA_v2.g1054.t1">
    <property type="protein sequence ID" value="PDA_v2.g1054.t1"/>
    <property type="gene ID" value="PDA_v2.g1054"/>
</dbReference>
<dbReference type="Proteomes" id="UP000887578">
    <property type="component" value="Unplaced"/>
</dbReference>
<feature type="region of interest" description="Disordered" evidence="1">
    <location>
        <begin position="138"/>
        <end position="192"/>
    </location>
</feature>
<reference evidence="3" key="1">
    <citation type="submission" date="2022-11" db="UniProtKB">
        <authorList>
            <consortium name="WormBaseParasite"/>
        </authorList>
    </citation>
    <scope>IDENTIFICATION</scope>
</reference>
<evidence type="ECO:0000313" key="2">
    <source>
        <dbReference type="Proteomes" id="UP000887578"/>
    </source>
</evidence>
<organism evidence="2 3">
    <name type="scientific">Panagrolaimus davidi</name>
    <dbReference type="NCBI Taxonomy" id="227884"/>
    <lineage>
        <taxon>Eukaryota</taxon>
        <taxon>Metazoa</taxon>
        <taxon>Ecdysozoa</taxon>
        <taxon>Nematoda</taxon>
        <taxon>Chromadorea</taxon>
        <taxon>Rhabditida</taxon>
        <taxon>Tylenchina</taxon>
        <taxon>Panagrolaimomorpha</taxon>
        <taxon>Panagrolaimoidea</taxon>
        <taxon>Panagrolaimidae</taxon>
        <taxon>Panagrolaimus</taxon>
    </lineage>
</organism>
<name>A0A914NYJ7_9BILA</name>
<accession>A0A914NYJ7</accession>
<protein>
    <submittedName>
        <fullName evidence="3">GIY-YIG domain-containing protein</fullName>
    </submittedName>
</protein>
<proteinExistence type="predicted"/>
<sequence>MVALLEAIIEPDHYVYGLFLLNIDGSIDHCFYIGESDSPQDRLLGHRNEEMKKNRAKWQYFKKYDHARIRMIVLLKNTMGCCSVIEKLFIQNEDKFGNFRLTNLERGGEKITLKCDTIAGLRDILNLGISNNQGYNADSVQHSPAVKQRKSKARVVRSEERHTENISAKLEALPPFSNPNNPMSNGSSSAENIQLNIPPPTIEDEIRDSNVKKLKESYVFTGGKKQLVNDNTLLDPSTINGTFLNMVESEFDMIVHDNHSSLAFAARCQLIKNTQKCPNCKSRDMKVIGTDRTGRKVTLLWTISVFF</sequence>
<evidence type="ECO:0000256" key="1">
    <source>
        <dbReference type="SAM" id="MobiDB-lite"/>
    </source>
</evidence>
<keyword evidence="2" id="KW-1185">Reference proteome</keyword>
<dbReference type="AlphaFoldDB" id="A0A914NYJ7"/>
<feature type="compositionally biased region" description="Low complexity" evidence="1">
    <location>
        <begin position="174"/>
        <end position="189"/>
    </location>
</feature>
<evidence type="ECO:0000313" key="3">
    <source>
        <dbReference type="WBParaSite" id="PDA_v2.g1054.t1"/>
    </source>
</evidence>